<reference evidence="3" key="1">
    <citation type="submission" date="2021-03" db="EMBL/GenBank/DDBJ databases">
        <title>Antimicrobial resistance genes in bacteria isolated from Japanese honey, and their potential for conferring macrolide and lincosamide resistance in the American foulbrood pathogen Paenibacillus larvae.</title>
        <authorList>
            <person name="Okamoto M."/>
            <person name="Kumagai M."/>
            <person name="Kanamori H."/>
            <person name="Takamatsu D."/>
        </authorList>
    </citation>
    <scope>NUCLEOTIDE SEQUENCE</scope>
    <source>
        <strain evidence="3">J40TS1</strain>
    </source>
</reference>
<dbReference type="InterPro" id="IPR042047">
    <property type="entry name" value="SleB_dom1"/>
</dbReference>
<dbReference type="Pfam" id="PF07486">
    <property type="entry name" value="Hydrolase_2"/>
    <property type="match status" value="1"/>
</dbReference>
<dbReference type="InterPro" id="IPR036582">
    <property type="entry name" value="Mao_N_sf"/>
</dbReference>
<dbReference type="AlphaFoldDB" id="A0A920CYL7"/>
<feature type="signal peptide" evidence="1">
    <location>
        <begin position="1"/>
        <end position="31"/>
    </location>
</feature>
<dbReference type="InterPro" id="IPR018392">
    <property type="entry name" value="LysM"/>
</dbReference>
<evidence type="ECO:0000256" key="1">
    <source>
        <dbReference type="SAM" id="SignalP"/>
    </source>
</evidence>
<evidence type="ECO:0000259" key="2">
    <source>
        <dbReference type="PROSITE" id="PS51782"/>
    </source>
</evidence>
<dbReference type="PROSITE" id="PS51782">
    <property type="entry name" value="LYSM"/>
    <property type="match status" value="1"/>
</dbReference>
<keyword evidence="4" id="KW-1185">Reference proteome</keyword>
<comment type="caution">
    <text evidence="3">The sequence shown here is derived from an EMBL/GenBank/DDBJ whole genome shotgun (WGS) entry which is preliminary data.</text>
</comment>
<dbReference type="GO" id="GO:0016787">
    <property type="term" value="F:hydrolase activity"/>
    <property type="evidence" value="ECO:0007669"/>
    <property type="project" value="InterPro"/>
</dbReference>
<feature type="domain" description="LysM" evidence="2">
    <location>
        <begin position="156"/>
        <end position="201"/>
    </location>
</feature>
<dbReference type="InterPro" id="IPR012854">
    <property type="entry name" value="Cu_amine_oxidase-like_N"/>
</dbReference>
<evidence type="ECO:0000313" key="3">
    <source>
        <dbReference type="EMBL" id="GIP16523.1"/>
    </source>
</evidence>
<name>A0A920CYL7_9BACL</name>
<gene>
    <name evidence="3" type="ORF">J40TS1_21650</name>
</gene>
<dbReference type="Pfam" id="PF07833">
    <property type="entry name" value="Cu_amine_oxidN1"/>
    <property type="match status" value="1"/>
</dbReference>
<sequence>MLKRLMKVSRLSVLAVLVLCLLTVVPLSASATARDSRVVENAQVILDDKSMKLSSSLHMMNGRLYMPIALVANELSASVEWNDSTLEATLVSKSNDKIILGDGVPTVYFNDQRYVLEAAPYLDNGRLFVPIRYIAEFLHANVDWNADKNTLTIQSVPLEVVSDDNTLAEISARHSLSQAQVVKRNGFSSKESIKNGMKLAVIIPSVLENKADPYTEADYQLLAKLVQVESGYESYEGQLAVANVILNRVKHAGFPNSIKGVIYSGKQFPPAHNGLLDKSKPNASVLKATKDALNGKNNVKDAVYFFNPKYSTGSFWDSLTVIATIGNHRFAK</sequence>
<evidence type="ECO:0000313" key="4">
    <source>
        <dbReference type="Proteomes" id="UP000683139"/>
    </source>
</evidence>
<dbReference type="Gene3D" id="1.10.10.2520">
    <property type="entry name" value="Cell wall hydrolase SleB, domain 1"/>
    <property type="match status" value="1"/>
</dbReference>
<dbReference type="InterPro" id="IPR011105">
    <property type="entry name" value="Cell_wall_hydrolase_SleB"/>
</dbReference>
<organism evidence="3 4">
    <name type="scientific">Paenibacillus montaniterrae</name>
    <dbReference type="NCBI Taxonomy" id="429341"/>
    <lineage>
        <taxon>Bacteria</taxon>
        <taxon>Bacillati</taxon>
        <taxon>Bacillota</taxon>
        <taxon>Bacilli</taxon>
        <taxon>Bacillales</taxon>
        <taxon>Paenibacillaceae</taxon>
        <taxon>Paenibacillus</taxon>
    </lineage>
</organism>
<dbReference type="SUPFAM" id="SSF55383">
    <property type="entry name" value="Copper amine oxidase, domain N"/>
    <property type="match status" value="1"/>
</dbReference>
<accession>A0A920CYL7</accession>
<dbReference type="Gene3D" id="3.30.457.10">
    <property type="entry name" value="Copper amine oxidase-like, N-terminal domain"/>
    <property type="match status" value="1"/>
</dbReference>
<dbReference type="Proteomes" id="UP000683139">
    <property type="component" value="Unassembled WGS sequence"/>
</dbReference>
<dbReference type="Gene3D" id="6.20.240.60">
    <property type="match status" value="1"/>
</dbReference>
<dbReference type="RefSeq" id="WP_246563411.1">
    <property type="nucleotide sequence ID" value="NZ_BOSE01000003.1"/>
</dbReference>
<feature type="chain" id="PRO_5037908512" description="LysM domain-containing protein" evidence="1">
    <location>
        <begin position="32"/>
        <end position="332"/>
    </location>
</feature>
<dbReference type="EMBL" id="BOSE01000003">
    <property type="protein sequence ID" value="GIP16523.1"/>
    <property type="molecule type" value="Genomic_DNA"/>
</dbReference>
<proteinExistence type="predicted"/>
<protein>
    <recommendedName>
        <fullName evidence="2">LysM domain-containing protein</fullName>
    </recommendedName>
</protein>
<keyword evidence="1" id="KW-0732">Signal</keyword>